<keyword evidence="2" id="KW-1185">Reference proteome</keyword>
<dbReference type="OrthoDB" id="3233180at2759"/>
<gene>
    <name evidence="1" type="ORF">GLOTRDRAFT_124573</name>
</gene>
<name>S7QMN0_GLOTA</name>
<dbReference type="KEGG" id="gtr:GLOTRDRAFT_124573"/>
<protein>
    <submittedName>
        <fullName evidence="1">Uncharacterized protein</fullName>
    </submittedName>
</protein>
<dbReference type="Proteomes" id="UP000030669">
    <property type="component" value="Unassembled WGS sequence"/>
</dbReference>
<accession>S7QMN0</accession>
<proteinExistence type="predicted"/>
<dbReference type="OMA" id="LWHCEAL"/>
<dbReference type="STRING" id="670483.S7QMN0"/>
<evidence type="ECO:0000313" key="1">
    <source>
        <dbReference type="EMBL" id="EPQ60826.1"/>
    </source>
</evidence>
<dbReference type="EMBL" id="KB469296">
    <property type="protein sequence ID" value="EPQ60826.1"/>
    <property type="molecule type" value="Genomic_DNA"/>
</dbReference>
<organism evidence="1 2">
    <name type="scientific">Gloeophyllum trabeum (strain ATCC 11539 / FP-39264 / Madison 617)</name>
    <name type="common">Brown rot fungus</name>
    <dbReference type="NCBI Taxonomy" id="670483"/>
    <lineage>
        <taxon>Eukaryota</taxon>
        <taxon>Fungi</taxon>
        <taxon>Dikarya</taxon>
        <taxon>Basidiomycota</taxon>
        <taxon>Agaricomycotina</taxon>
        <taxon>Agaricomycetes</taxon>
        <taxon>Gloeophyllales</taxon>
        <taxon>Gloeophyllaceae</taxon>
        <taxon>Gloeophyllum</taxon>
    </lineage>
</organism>
<reference evidence="1 2" key="1">
    <citation type="journal article" date="2012" name="Science">
        <title>The Paleozoic origin of enzymatic lignin decomposition reconstructed from 31 fungal genomes.</title>
        <authorList>
            <person name="Floudas D."/>
            <person name="Binder M."/>
            <person name="Riley R."/>
            <person name="Barry K."/>
            <person name="Blanchette R.A."/>
            <person name="Henrissat B."/>
            <person name="Martinez A.T."/>
            <person name="Otillar R."/>
            <person name="Spatafora J.W."/>
            <person name="Yadav J.S."/>
            <person name="Aerts A."/>
            <person name="Benoit I."/>
            <person name="Boyd A."/>
            <person name="Carlson A."/>
            <person name="Copeland A."/>
            <person name="Coutinho P.M."/>
            <person name="de Vries R.P."/>
            <person name="Ferreira P."/>
            <person name="Findley K."/>
            <person name="Foster B."/>
            <person name="Gaskell J."/>
            <person name="Glotzer D."/>
            <person name="Gorecki P."/>
            <person name="Heitman J."/>
            <person name="Hesse C."/>
            <person name="Hori C."/>
            <person name="Igarashi K."/>
            <person name="Jurgens J.A."/>
            <person name="Kallen N."/>
            <person name="Kersten P."/>
            <person name="Kohler A."/>
            <person name="Kuees U."/>
            <person name="Kumar T.K.A."/>
            <person name="Kuo A."/>
            <person name="LaButti K."/>
            <person name="Larrondo L.F."/>
            <person name="Lindquist E."/>
            <person name="Ling A."/>
            <person name="Lombard V."/>
            <person name="Lucas S."/>
            <person name="Lundell T."/>
            <person name="Martin R."/>
            <person name="McLaughlin D.J."/>
            <person name="Morgenstern I."/>
            <person name="Morin E."/>
            <person name="Murat C."/>
            <person name="Nagy L.G."/>
            <person name="Nolan M."/>
            <person name="Ohm R.A."/>
            <person name="Patyshakuliyeva A."/>
            <person name="Rokas A."/>
            <person name="Ruiz-Duenas F.J."/>
            <person name="Sabat G."/>
            <person name="Salamov A."/>
            <person name="Samejima M."/>
            <person name="Schmutz J."/>
            <person name="Slot J.C."/>
            <person name="St John F."/>
            <person name="Stenlid J."/>
            <person name="Sun H."/>
            <person name="Sun S."/>
            <person name="Syed K."/>
            <person name="Tsang A."/>
            <person name="Wiebenga A."/>
            <person name="Young D."/>
            <person name="Pisabarro A."/>
            <person name="Eastwood D.C."/>
            <person name="Martin F."/>
            <person name="Cullen D."/>
            <person name="Grigoriev I.V."/>
            <person name="Hibbett D.S."/>
        </authorList>
    </citation>
    <scope>NUCLEOTIDE SEQUENCE [LARGE SCALE GENOMIC DNA]</scope>
    <source>
        <strain evidence="1 2">ATCC 11539</strain>
    </source>
</reference>
<dbReference type="HOGENOM" id="CLU_611180_0_0_1"/>
<dbReference type="RefSeq" id="XP_007861145.1">
    <property type="nucleotide sequence ID" value="XM_007862954.1"/>
</dbReference>
<evidence type="ECO:0000313" key="2">
    <source>
        <dbReference type="Proteomes" id="UP000030669"/>
    </source>
</evidence>
<dbReference type="eggNOG" id="ENOG502RDVG">
    <property type="taxonomic scope" value="Eukaryota"/>
</dbReference>
<dbReference type="GeneID" id="19301112"/>
<sequence length="448" mass="49389">MFSWLVWDDPRLMASEVVTYLTSVWLQHVGPTSTGEDDREQNADISNSVIHSSFMEYPAAACGALLRISQQAIRQLSSSSSPCAVDLPALDVITKSAWAATLLLHSQEDPCALPFVDLGVSFLSLFVLLPDTSREIHARAFMVEALGMLEPKILDLAFKNVHVGALFDFNLRFDCVITTQRRLLEHGDLLDENAKDLCQRINLTLNFLAVLLRSLDVQSFGRQAVSSWLVAVTEHPLSTNAPNVASLAYLPSLLLVLSALRESNAGSEFEDLPNVWEGERLRALVFSVSRGNLLLASSVKLNALDNLTVVEIWDYARDALLAILMDEFLGDDVPLALLVGPCFAYLLMDLLDRTTSDIASPWNLNLCSELRALSLENASVNLGYRSILQTRLKIIGPALLEKMKAIVERVRPEEGSRSKPGMSRQLIFYRSGNTLHPICIPSDVAPGS</sequence>
<dbReference type="AlphaFoldDB" id="S7QMN0"/>